<dbReference type="SUPFAM" id="SSF54001">
    <property type="entry name" value="Cysteine proteinases"/>
    <property type="match status" value="1"/>
</dbReference>
<dbReference type="InterPro" id="IPR002931">
    <property type="entry name" value="Transglutaminase-like"/>
</dbReference>
<keyword evidence="1" id="KW-0812">Transmembrane</keyword>
<feature type="transmembrane region" description="Helical" evidence="1">
    <location>
        <begin position="160"/>
        <end position="181"/>
    </location>
</feature>
<evidence type="ECO:0000313" key="3">
    <source>
        <dbReference type="EMBL" id="MFC4821901.1"/>
    </source>
</evidence>
<dbReference type="InterPro" id="IPR052901">
    <property type="entry name" value="Bact_TGase-like"/>
</dbReference>
<dbReference type="Pfam" id="PF01841">
    <property type="entry name" value="Transglut_core"/>
    <property type="match status" value="1"/>
</dbReference>
<feature type="domain" description="Transglutaminase-like" evidence="2">
    <location>
        <begin position="399"/>
        <end position="470"/>
    </location>
</feature>
<dbReference type="Proteomes" id="UP001595886">
    <property type="component" value="Unassembled WGS sequence"/>
</dbReference>
<feature type="transmembrane region" description="Helical" evidence="1">
    <location>
        <begin position="12"/>
        <end position="34"/>
    </location>
</feature>
<gene>
    <name evidence="3" type="ORF">ACFO6Q_16360</name>
</gene>
<dbReference type="EMBL" id="JBHSHD010000010">
    <property type="protein sequence ID" value="MFC4821901.1"/>
    <property type="molecule type" value="Genomic_DNA"/>
</dbReference>
<dbReference type="Gene3D" id="3.10.620.30">
    <property type="match status" value="1"/>
</dbReference>
<feature type="transmembrane region" description="Helical" evidence="1">
    <location>
        <begin position="54"/>
        <end position="74"/>
    </location>
</feature>
<dbReference type="PANTHER" id="PTHR42736:SF1">
    <property type="entry name" value="PROTEIN-GLUTAMINE GAMMA-GLUTAMYLTRANSFERASE"/>
    <property type="match status" value="1"/>
</dbReference>
<protein>
    <submittedName>
        <fullName evidence="3">TransglutaminaseTgpA domain-containing protein</fullName>
    </submittedName>
</protein>
<sequence>MTDRLGTRQFELLAATLAATLATHLGHLPVWLWAPLAAIVPLRVWTRRRGAPAVSAWIRVPLTALLLLVVIVSFGNVFGREPGSVLGAGLLGLKLLETERARDARVALGFAAFVLMSALLFTQSLGFTLLVCAVLALLLATLAALQPAPLPTRAPLRAHFRLAAVLLGASLPLGAAAFVLVPRLGSPLWGSPGNDTAARTGLSERMTPGEFNELLFDDTPAFRVDFDAAVPPPQARYFRAIVLWEFDGATWSRERWRGARLAEDLDAQTPALDYRITLEPTDRPWLPTLDIPLAAPLNARLLADRVVVAETPVIQPREYRARSAIGYRLASSLDKASRARALALPEGFNPRARALAEGWRREGRDDQAVARAALELFHASFTYTLNPPLLGRNSVDDFLFDTRRGFCEHYASAFVFLMRAAGIPARVVTGYQGGWWNAASAYLLVRRSDAHAWAEIWLPGRGWVRFDPTAAVSPERIERGAAAASGAEGWSQTGWLRDLRNRLDVVNRLWTESVIGFNALRQKGMLTPFGVPEANPGDLMLVLSAILGVAMLFATLWAMRGTAAPADGDALEHAWKRLRRRAARAGFAARPEQGPLDWLRQVRAREPEAAAELAPLIEIYAELRYARAAPAPAEVDAFARRVRGYRPRRRAAKPA</sequence>
<reference evidence="4" key="1">
    <citation type="journal article" date="2019" name="Int. J. Syst. Evol. Microbiol.">
        <title>The Global Catalogue of Microorganisms (GCM) 10K type strain sequencing project: providing services to taxonomists for standard genome sequencing and annotation.</title>
        <authorList>
            <consortium name="The Broad Institute Genomics Platform"/>
            <consortium name="The Broad Institute Genome Sequencing Center for Infectious Disease"/>
            <person name="Wu L."/>
            <person name="Ma J."/>
        </authorList>
    </citation>
    <scope>NUCLEOTIDE SEQUENCE [LARGE SCALE GENOMIC DNA]</scope>
    <source>
        <strain evidence="4">CCUG 30340</strain>
    </source>
</reference>
<dbReference type="Pfam" id="PF11992">
    <property type="entry name" value="TgpA_N"/>
    <property type="match status" value="1"/>
</dbReference>
<feature type="transmembrane region" description="Helical" evidence="1">
    <location>
        <begin position="127"/>
        <end position="148"/>
    </location>
</feature>
<keyword evidence="4" id="KW-1185">Reference proteome</keyword>
<dbReference type="SMART" id="SM00460">
    <property type="entry name" value="TGc"/>
    <property type="match status" value="1"/>
</dbReference>
<proteinExistence type="predicted"/>
<keyword evidence="1" id="KW-0472">Membrane</keyword>
<dbReference type="RefSeq" id="WP_380022163.1">
    <property type="nucleotide sequence ID" value="NZ_JBHSHD010000010.1"/>
</dbReference>
<comment type="caution">
    <text evidence="3">The sequence shown here is derived from an EMBL/GenBank/DDBJ whole genome shotgun (WGS) entry which is preliminary data.</text>
</comment>
<feature type="transmembrane region" description="Helical" evidence="1">
    <location>
        <begin position="104"/>
        <end position="121"/>
    </location>
</feature>
<accession>A0ABV9QYP7</accession>
<dbReference type="InterPro" id="IPR021878">
    <property type="entry name" value="TgpA_N"/>
</dbReference>
<dbReference type="InterPro" id="IPR038765">
    <property type="entry name" value="Papain-like_cys_pep_sf"/>
</dbReference>
<evidence type="ECO:0000256" key="1">
    <source>
        <dbReference type="SAM" id="Phobius"/>
    </source>
</evidence>
<evidence type="ECO:0000259" key="2">
    <source>
        <dbReference type="SMART" id="SM00460"/>
    </source>
</evidence>
<name>A0ABV9QYP7_9GAMM</name>
<organism evidence="3 4">
    <name type="scientific">Dokdonella ginsengisoli</name>
    <dbReference type="NCBI Taxonomy" id="363846"/>
    <lineage>
        <taxon>Bacteria</taxon>
        <taxon>Pseudomonadati</taxon>
        <taxon>Pseudomonadota</taxon>
        <taxon>Gammaproteobacteria</taxon>
        <taxon>Lysobacterales</taxon>
        <taxon>Rhodanobacteraceae</taxon>
        <taxon>Dokdonella</taxon>
    </lineage>
</organism>
<dbReference type="InterPro" id="IPR025403">
    <property type="entry name" value="TgpA-like_C"/>
</dbReference>
<dbReference type="PANTHER" id="PTHR42736">
    <property type="entry name" value="PROTEIN-GLUTAMINE GAMMA-GLUTAMYLTRANSFERASE"/>
    <property type="match status" value="1"/>
</dbReference>
<evidence type="ECO:0000313" key="4">
    <source>
        <dbReference type="Proteomes" id="UP001595886"/>
    </source>
</evidence>
<dbReference type="Pfam" id="PF13559">
    <property type="entry name" value="DUF4129"/>
    <property type="match status" value="1"/>
</dbReference>
<keyword evidence="1" id="KW-1133">Transmembrane helix</keyword>